<dbReference type="FunFam" id="3.40.50.300:FF:000042">
    <property type="entry name" value="Maltose/maltodextrin ABC transporter, ATP-binding protein"/>
    <property type="match status" value="1"/>
</dbReference>
<dbReference type="PANTHER" id="PTHR43875">
    <property type="entry name" value="MALTODEXTRIN IMPORT ATP-BINDING PROTEIN MSMX"/>
    <property type="match status" value="1"/>
</dbReference>
<dbReference type="CDD" id="cd03259">
    <property type="entry name" value="ABC_Carb_Solutes_like"/>
    <property type="match status" value="1"/>
</dbReference>
<dbReference type="Gene3D" id="3.40.50.300">
    <property type="entry name" value="P-loop containing nucleotide triphosphate hydrolases"/>
    <property type="match status" value="1"/>
</dbReference>
<dbReference type="SUPFAM" id="SSF52540">
    <property type="entry name" value="P-loop containing nucleoside triphosphate hydrolases"/>
    <property type="match status" value="1"/>
</dbReference>
<dbReference type="PROSITE" id="PS00211">
    <property type="entry name" value="ABC_TRANSPORTER_1"/>
    <property type="match status" value="1"/>
</dbReference>
<keyword evidence="4 7" id="KW-0067">ATP-binding</keyword>
<reference evidence="7" key="1">
    <citation type="journal article" date="2021" name="PeerJ">
        <title>Extensive microbial diversity within the chicken gut microbiome revealed by metagenomics and culture.</title>
        <authorList>
            <person name="Gilroy R."/>
            <person name="Ravi A."/>
            <person name="Getino M."/>
            <person name="Pursley I."/>
            <person name="Horton D.L."/>
            <person name="Alikhan N.F."/>
            <person name="Baker D."/>
            <person name="Gharbi K."/>
            <person name="Hall N."/>
            <person name="Watson M."/>
            <person name="Adriaenssens E.M."/>
            <person name="Foster-Nyarko E."/>
            <person name="Jarju S."/>
            <person name="Secka A."/>
            <person name="Antonio M."/>
            <person name="Oren A."/>
            <person name="Chaudhuri R.R."/>
            <person name="La Ragione R."/>
            <person name="Hildebrand F."/>
            <person name="Pallen M.J."/>
        </authorList>
    </citation>
    <scope>NUCLEOTIDE SEQUENCE</scope>
    <source>
        <strain evidence="7">CHK195-9823</strain>
    </source>
</reference>
<comment type="caution">
    <text evidence="7">The sequence shown here is derived from an EMBL/GenBank/DDBJ whole genome shotgun (WGS) entry which is preliminary data.</text>
</comment>
<evidence type="ECO:0000259" key="6">
    <source>
        <dbReference type="PROSITE" id="PS50893"/>
    </source>
</evidence>
<keyword evidence="2" id="KW-1003">Cell membrane</keyword>
<dbReference type="SMART" id="SM00382">
    <property type="entry name" value="AAA"/>
    <property type="match status" value="1"/>
</dbReference>
<dbReference type="PROSITE" id="PS50893">
    <property type="entry name" value="ABC_TRANSPORTER_2"/>
    <property type="match status" value="1"/>
</dbReference>
<evidence type="ECO:0000256" key="4">
    <source>
        <dbReference type="ARBA" id="ARBA00022840"/>
    </source>
</evidence>
<dbReference type="InterPro" id="IPR003439">
    <property type="entry name" value="ABC_transporter-like_ATP-bd"/>
</dbReference>
<name>A0A9D1PGC0_9FIRM</name>
<evidence type="ECO:0000256" key="3">
    <source>
        <dbReference type="ARBA" id="ARBA00022741"/>
    </source>
</evidence>
<dbReference type="InterPro" id="IPR008995">
    <property type="entry name" value="Mo/tungstate-bd_C_term_dom"/>
</dbReference>
<dbReference type="Pfam" id="PF00005">
    <property type="entry name" value="ABC_tran"/>
    <property type="match status" value="1"/>
</dbReference>
<evidence type="ECO:0000313" key="7">
    <source>
        <dbReference type="EMBL" id="HIV40180.1"/>
    </source>
</evidence>
<keyword evidence="1" id="KW-0813">Transport</keyword>
<evidence type="ECO:0000256" key="5">
    <source>
        <dbReference type="ARBA" id="ARBA00023136"/>
    </source>
</evidence>
<dbReference type="GO" id="GO:0016887">
    <property type="term" value="F:ATP hydrolysis activity"/>
    <property type="evidence" value="ECO:0007669"/>
    <property type="project" value="InterPro"/>
</dbReference>
<sequence length="366" mass="40750">MKIVLQNLTKKFPGRGRKNPGEVTVVDELTLEIPDGELVGLLGPSGCGKSTTLNLICGLEKPSGGRIFFGEEDVTDLSPELRGVGMVFQNYALYPHLNVRQNIQFPLENLKGKDKLSKEELKKRVDEAARLVQIEDLMDRRPRELSGGQQQRVAIARALVKYPRVLLLDEPLSNLDARLRLQTREEIRKIQKKTGITTVFVTHDQDEAMSICDRIAVMEKGVLMQQGNPQDVYDDPDSLFTAKFLGTPPINVFQGKVKDQTLFLGDDPVLAAKGVPDQEVWAGIRPEGFLPDPEGPLSCTLERVEVMGRDVSIIASHKACVSQTLRAIVNGRESLKDISGAIRFRPKPGKIFLFRKDTGDRIFPDL</sequence>
<dbReference type="PANTHER" id="PTHR43875:SF1">
    <property type="entry name" value="OSMOPROTECTIVE COMPOUNDS UPTAKE ATP-BINDING PROTEIN GGTA"/>
    <property type="match status" value="1"/>
</dbReference>
<dbReference type="Gene3D" id="2.40.50.100">
    <property type="match status" value="1"/>
</dbReference>
<dbReference type="GO" id="GO:0005524">
    <property type="term" value="F:ATP binding"/>
    <property type="evidence" value="ECO:0007669"/>
    <property type="project" value="UniProtKB-KW"/>
</dbReference>
<accession>A0A9D1PGC0</accession>
<dbReference type="InterPro" id="IPR015853">
    <property type="entry name" value="ABC_transpr_FbpC"/>
</dbReference>
<keyword evidence="3" id="KW-0547">Nucleotide-binding</keyword>
<dbReference type="InterPro" id="IPR017871">
    <property type="entry name" value="ABC_transporter-like_CS"/>
</dbReference>
<dbReference type="InterPro" id="IPR003593">
    <property type="entry name" value="AAA+_ATPase"/>
</dbReference>
<evidence type="ECO:0000256" key="2">
    <source>
        <dbReference type="ARBA" id="ARBA00022475"/>
    </source>
</evidence>
<dbReference type="Proteomes" id="UP000886814">
    <property type="component" value="Unassembled WGS sequence"/>
</dbReference>
<dbReference type="AlphaFoldDB" id="A0A9D1PGC0"/>
<dbReference type="InterPro" id="IPR027417">
    <property type="entry name" value="P-loop_NTPase"/>
</dbReference>
<feature type="domain" description="ABC transporter" evidence="6">
    <location>
        <begin position="3"/>
        <end position="245"/>
    </location>
</feature>
<gene>
    <name evidence="7" type="ORF">H9747_14500</name>
</gene>
<evidence type="ECO:0000313" key="8">
    <source>
        <dbReference type="Proteomes" id="UP000886814"/>
    </source>
</evidence>
<evidence type="ECO:0000256" key="1">
    <source>
        <dbReference type="ARBA" id="ARBA00022448"/>
    </source>
</evidence>
<dbReference type="SUPFAM" id="SSF50331">
    <property type="entry name" value="MOP-like"/>
    <property type="match status" value="1"/>
</dbReference>
<organism evidence="7 8">
    <name type="scientific">Candidatus Blautia stercorigallinarum</name>
    <dbReference type="NCBI Taxonomy" id="2838501"/>
    <lineage>
        <taxon>Bacteria</taxon>
        <taxon>Bacillati</taxon>
        <taxon>Bacillota</taxon>
        <taxon>Clostridia</taxon>
        <taxon>Lachnospirales</taxon>
        <taxon>Lachnospiraceae</taxon>
        <taxon>Blautia</taxon>
    </lineage>
</organism>
<protein>
    <submittedName>
        <fullName evidence="7">ABC transporter ATP-binding protein</fullName>
    </submittedName>
</protein>
<reference evidence="7" key="2">
    <citation type="submission" date="2021-04" db="EMBL/GenBank/DDBJ databases">
        <authorList>
            <person name="Gilroy R."/>
        </authorList>
    </citation>
    <scope>NUCLEOTIDE SEQUENCE</scope>
    <source>
        <strain evidence="7">CHK195-9823</strain>
    </source>
</reference>
<proteinExistence type="predicted"/>
<keyword evidence="5" id="KW-0472">Membrane</keyword>
<dbReference type="InterPro" id="IPR047641">
    <property type="entry name" value="ABC_transpr_MalK/UgpC-like"/>
</dbReference>
<dbReference type="GO" id="GO:0055052">
    <property type="term" value="C:ATP-binding cassette (ABC) transporter complex, substrate-binding subunit-containing"/>
    <property type="evidence" value="ECO:0007669"/>
    <property type="project" value="TreeGrafter"/>
</dbReference>
<dbReference type="EMBL" id="DXIQ01000102">
    <property type="protein sequence ID" value="HIV40180.1"/>
    <property type="molecule type" value="Genomic_DNA"/>
</dbReference>
<dbReference type="GO" id="GO:0015408">
    <property type="term" value="F:ABC-type ferric iron transporter activity"/>
    <property type="evidence" value="ECO:0007669"/>
    <property type="project" value="InterPro"/>
</dbReference>